<dbReference type="GeneID" id="64671246"/>
<dbReference type="RefSeq" id="XP_041226282.1">
    <property type="nucleotide sequence ID" value="XM_041376948.1"/>
</dbReference>
<accession>A0AAD4E7G9</accession>
<dbReference type="EMBL" id="JABBWK010000025">
    <property type="protein sequence ID" value="KAG1900706.1"/>
    <property type="molecule type" value="Genomic_DNA"/>
</dbReference>
<dbReference type="Gene3D" id="3.40.50.200">
    <property type="entry name" value="Peptidase S8/S53 domain"/>
    <property type="match status" value="1"/>
</dbReference>
<evidence type="ECO:0000313" key="1">
    <source>
        <dbReference type="EMBL" id="KAG1900706.1"/>
    </source>
</evidence>
<comment type="caution">
    <text evidence="1">The sequence shown here is derived from an EMBL/GenBank/DDBJ whole genome shotgun (WGS) entry which is preliminary data.</text>
</comment>
<proteinExistence type="predicted"/>
<gene>
    <name evidence="1" type="ORF">F5891DRAFT_979944</name>
</gene>
<dbReference type="Proteomes" id="UP001195769">
    <property type="component" value="Unassembled WGS sequence"/>
</dbReference>
<evidence type="ECO:0000313" key="2">
    <source>
        <dbReference type="Proteomes" id="UP001195769"/>
    </source>
</evidence>
<keyword evidence="2" id="KW-1185">Reference proteome</keyword>
<protein>
    <submittedName>
        <fullName evidence="1">Uncharacterized protein</fullName>
    </submittedName>
</protein>
<dbReference type="GO" id="GO:0006508">
    <property type="term" value="P:proteolysis"/>
    <property type="evidence" value="ECO:0007669"/>
    <property type="project" value="InterPro"/>
</dbReference>
<organism evidence="1 2">
    <name type="scientific">Suillus fuscotomentosus</name>
    <dbReference type="NCBI Taxonomy" id="1912939"/>
    <lineage>
        <taxon>Eukaryota</taxon>
        <taxon>Fungi</taxon>
        <taxon>Dikarya</taxon>
        <taxon>Basidiomycota</taxon>
        <taxon>Agaricomycotina</taxon>
        <taxon>Agaricomycetes</taxon>
        <taxon>Agaricomycetidae</taxon>
        <taxon>Boletales</taxon>
        <taxon>Suillineae</taxon>
        <taxon>Suillaceae</taxon>
        <taxon>Suillus</taxon>
    </lineage>
</organism>
<sequence>MFVMNFSTDLIGKKPAMVSIDGGYTQTEYQSFNHNGESNLDLQYGMTMVTGKQNVTLYQTGDMVEGALFNNFLDAIDGSYCMFKGGDDYTEDAQYSDPYGGGYEEYVKLGLMDITILYSSGDYGVAGHGNYCLNPDGIPCV</sequence>
<name>A0AAD4E7G9_9AGAM</name>
<dbReference type="InterPro" id="IPR036852">
    <property type="entry name" value="Peptidase_S8/S53_dom_sf"/>
</dbReference>
<dbReference type="AlphaFoldDB" id="A0AAD4E7G9"/>
<reference evidence="1" key="1">
    <citation type="journal article" date="2020" name="New Phytol.">
        <title>Comparative genomics reveals dynamic genome evolution in host specialist ectomycorrhizal fungi.</title>
        <authorList>
            <person name="Lofgren L.A."/>
            <person name="Nguyen N.H."/>
            <person name="Vilgalys R."/>
            <person name="Ruytinx J."/>
            <person name="Liao H.L."/>
            <person name="Branco S."/>
            <person name="Kuo A."/>
            <person name="LaButti K."/>
            <person name="Lipzen A."/>
            <person name="Andreopoulos W."/>
            <person name="Pangilinan J."/>
            <person name="Riley R."/>
            <person name="Hundley H."/>
            <person name="Na H."/>
            <person name="Barry K."/>
            <person name="Grigoriev I.V."/>
            <person name="Stajich J.E."/>
            <person name="Kennedy P.G."/>
        </authorList>
    </citation>
    <scope>NUCLEOTIDE SEQUENCE</scope>
    <source>
        <strain evidence="1">FC203</strain>
    </source>
</reference>
<dbReference type="GO" id="GO:0004252">
    <property type="term" value="F:serine-type endopeptidase activity"/>
    <property type="evidence" value="ECO:0007669"/>
    <property type="project" value="InterPro"/>
</dbReference>